<feature type="region of interest" description="Disordered" evidence="2">
    <location>
        <begin position="559"/>
        <end position="663"/>
    </location>
</feature>
<protein>
    <recommendedName>
        <fullName evidence="3">F-box domain-containing protein</fullName>
    </recommendedName>
</protein>
<gene>
    <name evidence="4" type="ORF">HYH03_008954</name>
</gene>
<dbReference type="Proteomes" id="UP000612055">
    <property type="component" value="Unassembled WGS sequence"/>
</dbReference>
<evidence type="ECO:0000256" key="1">
    <source>
        <dbReference type="ARBA" id="ARBA00004430"/>
    </source>
</evidence>
<evidence type="ECO:0000313" key="5">
    <source>
        <dbReference type="Proteomes" id="UP000612055"/>
    </source>
</evidence>
<accession>A0A835XZX5</accession>
<proteinExistence type="predicted"/>
<dbReference type="InterPro" id="IPR001810">
    <property type="entry name" value="F-box_dom"/>
</dbReference>
<comment type="subcellular location">
    <subcellularLocation>
        <location evidence="1">Cytoplasm</location>
        <location evidence="1">Cytoskeleton</location>
        <location evidence="1">Cilium axoneme</location>
    </subcellularLocation>
</comment>
<feature type="compositionally biased region" description="Gly residues" evidence="2">
    <location>
        <begin position="623"/>
        <end position="633"/>
    </location>
</feature>
<evidence type="ECO:0000256" key="2">
    <source>
        <dbReference type="SAM" id="MobiDB-lite"/>
    </source>
</evidence>
<feature type="compositionally biased region" description="Low complexity" evidence="2">
    <location>
        <begin position="634"/>
        <end position="644"/>
    </location>
</feature>
<dbReference type="OrthoDB" id="529432at2759"/>
<feature type="compositionally biased region" description="Gly residues" evidence="2">
    <location>
        <begin position="585"/>
        <end position="597"/>
    </location>
</feature>
<dbReference type="GO" id="GO:0005930">
    <property type="term" value="C:axoneme"/>
    <property type="evidence" value="ECO:0007669"/>
    <property type="project" value="UniProtKB-SubCell"/>
</dbReference>
<dbReference type="SUPFAM" id="SSF81383">
    <property type="entry name" value="F-box domain"/>
    <property type="match status" value="1"/>
</dbReference>
<feature type="domain" description="F-box" evidence="3">
    <location>
        <begin position="16"/>
        <end position="53"/>
    </location>
</feature>
<dbReference type="SUPFAM" id="SSF52058">
    <property type="entry name" value="L domain-like"/>
    <property type="match status" value="1"/>
</dbReference>
<organism evidence="4 5">
    <name type="scientific">Edaphochlamys debaryana</name>
    <dbReference type="NCBI Taxonomy" id="47281"/>
    <lineage>
        <taxon>Eukaryota</taxon>
        <taxon>Viridiplantae</taxon>
        <taxon>Chlorophyta</taxon>
        <taxon>core chlorophytes</taxon>
        <taxon>Chlorophyceae</taxon>
        <taxon>CS clade</taxon>
        <taxon>Chlamydomonadales</taxon>
        <taxon>Chlamydomonadales incertae sedis</taxon>
        <taxon>Edaphochlamys</taxon>
    </lineage>
</organism>
<feature type="region of interest" description="Disordered" evidence="2">
    <location>
        <begin position="460"/>
        <end position="514"/>
    </location>
</feature>
<feature type="compositionally biased region" description="Low complexity" evidence="2">
    <location>
        <begin position="574"/>
        <end position="584"/>
    </location>
</feature>
<dbReference type="InterPro" id="IPR036047">
    <property type="entry name" value="F-box-like_dom_sf"/>
</dbReference>
<reference evidence="4" key="1">
    <citation type="journal article" date="2020" name="bioRxiv">
        <title>Comparative genomics of Chlamydomonas.</title>
        <authorList>
            <person name="Craig R.J."/>
            <person name="Hasan A.R."/>
            <person name="Ness R.W."/>
            <person name="Keightley P.D."/>
        </authorList>
    </citation>
    <scope>NUCLEOTIDE SEQUENCE</scope>
    <source>
        <strain evidence="4">CCAP 11/70</strain>
    </source>
</reference>
<name>A0A835XZX5_9CHLO</name>
<feature type="compositionally biased region" description="Low complexity" evidence="2">
    <location>
        <begin position="603"/>
        <end position="622"/>
    </location>
</feature>
<dbReference type="EMBL" id="JAEHOE010000042">
    <property type="protein sequence ID" value="KAG2492794.1"/>
    <property type="molecule type" value="Genomic_DNA"/>
</dbReference>
<dbReference type="AlphaFoldDB" id="A0A835XZX5"/>
<sequence>MPSSVRPRNPNQKATWNDLPLECLKIVCQTLEPEDVLRARRVAKSMRDACSSAPVVLRLTLPMQRQPWLTCQLEGWEKRINGLAEALASGRIMASHVQLRMEGAEAWAGEESMPAAQVQVTSDRLQALLSRMAPLGEVLGKPITRLDVDLPITLETLMSLFAAFPDVTDMRLDSLIPPPHNHVQVLADSGLFPLLERLDVLVTAWDQLQHLAQLTHLTHLTVRYRIWNIPELTPLFQLQRLETFNFEALDDRGRFQLDFLAPLVRNSPCLKQLRVACILPRTTPPPDAAASCDFLSQNSSLNSLDLDLRVPPDAARTAHVHLRHLNYMRPGCKARITIRADSLPRESSFESSASATGPIPTVRVGMPCPGPVDWKERWGALNIADLGPLGIGHHKSDALQLLHLRGYRAQLSMLPDLSAANLRSLQISDACLGPADFLALSTCTSLEQLFLRFSYRPDPPSSSSSDPAAAGGASTSGAAARPGSARAAGGRGGAATPYGILTRSRRSSQSTGRHSSGAAAVAALTLVPDCTTVTAPYALQPLLELQSLKSLELLEEAPRPRTGGVGERSRRSVAGAAGPSPSAGAGAGAGGSAYGGPGPGPSGPRRGAAGAGPSSALAPGAAAGAGAGAGAGPNAGADPSRPQAPAQPQPQPQASSSAAAEGVPMSRASLNHFVTQLGVIPPLETLHVRLLADPGELPECPCPGGSCFAGGSARVRALAQPLTGDILARKLRLLGRFRVELGGGVAAEQEWFRPGAWPALD</sequence>
<dbReference type="InterPro" id="IPR032675">
    <property type="entry name" value="LRR_dom_sf"/>
</dbReference>
<evidence type="ECO:0000259" key="3">
    <source>
        <dbReference type="Pfam" id="PF00646"/>
    </source>
</evidence>
<evidence type="ECO:0000313" key="4">
    <source>
        <dbReference type="EMBL" id="KAG2492794.1"/>
    </source>
</evidence>
<dbReference type="Pfam" id="PF00646">
    <property type="entry name" value="F-box"/>
    <property type="match status" value="1"/>
</dbReference>
<dbReference type="Gene3D" id="3.80.10.10">
    <property type="entry name" value="Ribonuclease Inhibitor"/>
    <property type="match status" value="1"/>
</dbReference>
<keyword evidence="5" id="KW-1185">Reference proteome</keyword>
<feature type="compositionally biased region" description="Low complexity" evidence="2">
    <location>
        <begin position="461"/>
        <end position="499"/>
    </location>
</feature>
<comment type="caution">
    <text evidence="4">The sequence shown here is derived from an EMBL/GenBank/DDBJ whole genome shotgun (WGS) entry which is preliminary data.</text>
</comment>